<feature type="compositionally biased region" description="Basic and acidic residues" evidence="1">
    <location>
        <begin position="258"/>
        <end position="268"/>
    </location>
</feature>
<evidence type="ECO:0000313" key="2">
    <source>
        <dbReference type="EMBL" id="CDJ27877.1"/>
    </source>
</evidence>
<dbReference type="OrthoDB" id="19045at2759"/>
<feature type="region of interest" description="Disordered" evidence="1">
    <location>
        <begin position="472"/>
        <end position="509"/>
    </location>
</feature>
<dbReference type="NCBIfam" id="TIGR01664">
    <property type="entry name" value="DNA-3'-Pase"/>
    <property type="match status" value="1"/>
</dbReference>
<dbReference type="EMBL" id="HG680412">
    <property type="protein sequence ID" value="CDJ27877.1"/>
    <property type="molecule type" value="Genomic_DNA"/>
</dbReference>
<dbReference type="InterPro" id="IPR027417">
    <property type="entry name" value="P-loop_NTPase"/>
</dbReference>
<accession>U6JV08</accession>
<dbReference type="InterPro" id="IPR006551">
    <property type="entry name" value="Polynucleotide_phosphatase"/>
</dbReference>
<feature type="compositionally biased region" description="Low complexity" evidence="1">
    <location>
        <begin position="341"/>
        <end position="360"/>
    </location>
</feature>
<proteinExistence type="predicted"/>
<dbReference type="InterPro" id="IPR013954">
    <property type="entry name" value="PNK3P"/>
</dbReference>
<dbReference type="SUPFAM" id="SSF52540">
    <property type="entry name" value="P-loop containing nucleoside triphosphate hydrolases"/>
    <property type="match status" value="1"/>
</dbReference>
<dbReference type="NCBIfam" id="TIGR01662">
    <property type="entry name" value="HAD-SF-IIIA"/>
    <property type="match status" value="1"/>
</dbReference>
<feature type="region of interest" description="Disordered" evidence="1">
    <location>
        <begin position="165"/>
        <end position="192"/>
    </location>
</feature>
<keyword evidence="3" id="KW-1185">Reference proteome</keyword>
<dbReference type="Gene3D" id="3.40.50.300">
    <property type="entry name" value="P-loop containing nucleotide triphosphate hydrolases"/>
    <property type="match status" value="1"/>
</dbReference>
<dbReference type="PANTHER" id="PTHR12083">
    <property type="entry name" value="BIFUNCTIONAL POLYNUCLEOTIDE PHOSPHATASE/KINASE"/>
    <property type="match status" value="1"/>
</dbReference>
<feature type="region of interest" description="Disordered" evidence="1">
    <location>
        <begin position="258"/>
        <end position="285"/>
    </location>
</feature>
<dbReference type="GO" id="GO:0003690">
    <property type="term" value="F:double-stranded DNA binding"/>
    <property type="evidence" value="ECO:0007669"/>
    <property type="project" value="TreeGrafter"/>
</dbReference>
<dbReference type="PANTHER" id="PTHR12083:SF9">
    <property type="entry name" value="BIFUNCTIONAL POLYNUCLEOTIDE PHOSPHATASE_KINASE"/>
    <property type="match status" value="1"/>
</dbReference>
<gene>
    <name evidence="2" type="ORF">EMH_0095570</name>
</gene>
<feature type="compositionally biased region" description="Low complexity" evidence="1">
    <location>
        <begin position="178"/>
        <end position="192"/>
    </location>
</feature>
<feature type="region of interest" description="Disordered" evidence="1">
    <location>
        <begin position="316"/>
        <end position="361"/>
    </location>
</feature>
<dbReference type="InterPro" id="IPR006549">
    <property type="entry name" value="HAD-SF_hydro_IIIA"/>
</dbReference>
<dbReference type="InterPro" id="IPR023214">
    <property type="entry name" value="HAD_sf"/>
</dbReference>
<evidence type="ECO:0000256" key="1">
    <source>
        <dbReference type="SAM" id="MobiDB-lite"/>
    </source>
</evidence>
<dbReference type="VEuPathDB" id="ToxoDB:EMH_0095570"/>
<dbReference type="RefSeq" id="XP_013350454.1">
    <property type="nucleotide sequence ID" value="XM_013495000.1"/>
</dbReference>
<dbReference type="GO" id="GO:0046404">
    <property type="term" value="F:ATP-dependent polydeoxyribonucleotide 5'-hydroxyl-kinase activity"/>
    <property type="evidence" value="ECO:0007669"/>
    <property type="project" value="TreeGrafter"/>
</dbReference>
<dbReference type="GeneID" id="25383627"/>
<keyword evidence="2" id="KW-0418">Kinase</keyword>
<dbReference type="InterPro" id="IPR036412">
    <property type="entry name" value="HAD-like_sf"/>
</dbReference>
<dbReference type="Gene3D" id="3.40.50.1000">
    <property type="entry name" value="HAD superfamily/HAD-like"/>
    <property type="match status" value="1"/>
</dbReference>
<dbReference type="Pfam" id="PF13671">
    <property type="entry name" value="AAA_33"/>
    <property type="match status" value="1"/>
</dbReference>
<dbReference type="SUPFAM" id="SSF56784">
    <property type="entry name" value="HAD-like"/>
    <property type="match status" value="1"/>
</dbReference>
<organism evidence="2 3">
    <name type="scientific">Eimeria mitis</name>
    <dbReference type="NCBI Taxonomy" id="44415"/>
    <lineage>
        <taxon>Eukaryota</taxon>
        <taxon>Sar</taxon>
        <taxon>Alveolata</taxon>
        <taxon>Apicomplexa</taxon>
        <taxon>Conoidasida</taxon>
        <taxon>Coccidia</taxon>
        <taxon>Eucoccidiorida</taxon>
        <taxon>Eimeriorina</taxon>
        <taxon>Eimeriidae</taxon>
        <taxon>Eimeria</taxon>
    </lineage>
</organism>
<sequence length="572" mass="62753">MQASQAYFHLPSCCRISKTSASGPAAAAVSAAAAASSSEGMKTAPCGCSRVAIFDLDGTLITTRSGKKFPVDANDWKLLFEHQIRAQLRRLHDSGYSIFILSNQLGVTLGHVSLAEMTAKVDALLRHLQVPLTACLCCCDDMYRKPRPASAAFIFKDLLPLLQQHQQQHHHQQKDAEGPASSGKGDAAAASMAAGPSSGCTYPRVFFVGDSAGRPGDHSAADLKFALNVGMHFYTPEEFFLGKATPHLPLLKRRLHGATEGKREEAKTGETGQQLLIATDRKRKNVKEKAGEATAIVFDPIELLGNNTQTADFMQQRHGTPAPAKGEDDTASEGGKRHQHQQQQQQQQQKQEQQQQQQQESPQELVILIGAPGSGKSTLVERLFPHHAVVRQDDLKVKAKCVEVCERLLREGRSVVIDRQNTTKEDRQIFIELAKQHGKNCKVRGIALLWPKEVCLHLGLFRSLAAAIRNNNSNGSSSTSSNSSSNKSSSSNNSGSSKRRAASEASASSDSRYRSVKVPKVVINTFYANVEHPTEEEGFHHVEIHKDLNTDFQLYDDFRSEEEKHIFGSFLD</sequence>
<name>U6JV08_9EIME</name>
<feature type="compositionally biased region" description="Low complexity" evidence="1">
    <location>
        <begin position="472"/>
        <end position="496"/>
    </location>
</feature>
<dbReference type="AlphaFoldDB" id="U6JV08"/>
<reference evidence="2" key="2">
    <citation type="submission" date="2013-10" db="EMBL/GenBank/DDBJ databases">
        <authorList>
            <person name="Aslett M."/>
        </authorList>
    </citation>
    <scope>NUCLEOTIDE SEQUENCE [LARGE SCALE GENOMIC DNA]</scope>
    <source>
        <strain evidence="2">Houghton</strain>
    </source>
</reference>
<dbReference type="GO" id="GO:0046403">
    <property type="term" value="F:polynucleotide 3'-phosphatase activity"/>
    <property type="evidence" value="ECO:0007669"/>
    <property type="project" value="TreeGrafter"/>
</dbReference>
<dbReference type="Pfam" id="PF08645">
    <property type="entry name" value="PNK3P"/>
    <property type="match status" value="2"/>
</dbReference>
<keyword evidence="2" id="KW-0808">Transferase</keyword>
<evidence type="ECO:0000313" key="3">
    <source>
        <dbReference type="Proteomes" id="UP000030744"/>
    </source>
</evidence>
<dbReference type="Proteomes" id="UP000030744">
    <property type="component" value="Unassembled WGS sequence"/>
</dbReference>
<reference evidence="2" key="1">
    <citation type="submission" date="2013-10" db="EMBL/GenBank/DDBJ databases">
        <title>Genomic analysis of the causative agents of coccidiosis in chickens.</title>
        <authorList>
            <person name="Reid A.J."/>
            <person name="Blake D."/>
            <person name="Billington K."/>
            <person name="Browne H."/>
            <person name="Dunn M."/>
            <person name="Hung S."/>
            <person name="Kawahara F."/>
            <person name="Miranda-Saavedra D."/>
            <person name="Mourier T."/>
            <person name="Nagra H."/>
            <person name="Otto T.D."/>
            <person name="Rawlings N."/>
            <person name="Sanchez A."/>
            <person name="Sanders M."/>
            <person name="Subramaniam C."/>
            <person name="Tay Y."/>
            <person name="Dear P."/>
            <person name="Doerig C."/>
            <person name="Gruber A."/>
            <person name="Parkinson J."/>
            <person name="Shirley M."/>
            <person name="Wan K.L."/>
            <person name="Berriman M."/>
            <person name="Tomley F."/>
            <person name="Pain A."/>
        </authorList>
    </citation>
    <scope>NUCLEOTIDE SEQUENCE [LARGE SCALE GENOMIC DNA]</scope>
    <source>
        <strain evidence="2">Houghton</strain>
    </source>
</reference>
<protein>
    <submittedName>
        <fullName evidence="2">Polynucleotide kinase-3'-phosphatase, putative</fullName>
    </submittedName>
</protein>
<dbReference type="GO" id="GO:0006281">
    <property type="term" value="P:DNA repair"/>
    <property type="evidence" value="ECO:0007669"/>
    <property type="project" value="TreeGrafter"/>
</dbReference>